<reference evidence="2 3" key="1">
    <citation type="submission" date="2020-05" db="EMBL/GenBank/DDBJ databases">
        <title>Comparative genomic analysis of denitrifying bacteria from Halomonas genus.</title>
        <authorList>
            <person name="Wang L."/>
            <person name="Shao Z."/>
        </authorList>
    </citation>
    <scope>NUCLEOTIDE SEQUENCE [LARGE SCALE GENOMIC DNA]</scope>
    <source>
        <strain evidence="2 3">A4</strain>
    </source>
</reference>
<evidence type="ECO:0000313" key="3">
    <source>
        <dbReference type="Proteomes" id="UP000814385"/>
    </source>
</evidence>
<protein>
    <submittedName>
        <fullName evidence="2">Nuclear transport factor 2 family protein</fullName>
    </submittedName>
</protein>
<proteinExistence type="predicted"/>
<feature type="domain" description="SnoaL-like" evidence="1">
    <location>
        <begin position="13"/>
        <end position="109"/>
    </location>
</feature>
<dbReference type="InterPro" id="IPR037401">
    <property type="entry name" value="SnoaL-like"/>
</dbReference>
<dbReference type="Pfam" id="PF12680">
    <property type="entry name" value="SnoaL_2"/>
    <property type="match status" value="1"/>
</dbReference>
<name>A0ABS9PDD7_9GAMM</name>
<organism evidence="2 3">
    <name type="scientific">Billgrantia campisalis</name>
    <dbReference type="NCBI Taxonomy" id="74661"/>
    <lineage>
        <taxon>Bacteria</taxon>
        <taxon>Pseudomonadati</taxon>
        <taxon>Pseudomonadota</taxon>
        <taxon>Gammaproteobacteria</taxon>
        <taxon>Oceanospirillales</taxon>
        <taxon>Halomonadaceae</taxon>
        <taxon>Billgrantia</taxon>
    </lineage>
</organism>
<gene>
    <name evidence="2" type="ORF">HOP52_17025</name>
</gene>
<evidence type="ECO:0000259" key="1">
    <source>
        <dbReference type="Pfam" id="PF12680"/>
    </source>
</evidence>
<dbReference type="InterPro" id="IPR032710">
    <property type="entry name" value="NTF2-like_dom_sf"/>
</dbReference>
<dbReference type="Gene3D" id="3.10.450.50">
    <property type="match status" value="1"/>
</dbReference>
<dbReference type="RefSeq" id="WP_238978598.1">
    <property type="nucleotide sequence ID" value="NZ_JABFUC010000016.1"/>
</dbReference>
<dbReference type="EMBL" id="JABFUC010000016">
    <property type="protein sequence ID" value="MCG6659459.1"/>
    <property type="molecule type" value="Genomic_DNA"/>
</dbReference>
<evidence type="ECO:0000313" key="2">
    <source>
        <dbReference type="EMBL" id="MCG6659459.1"/>
    </source>
</evidence>
<accession>A0ABS9PDD7</accession>
<keyword evidence="3" id="KW-1185">Reference proteome</keyword>
<dbReference type="SUPFAM" id="SSF54427">
    <property type="entry name" value="NTF2-like"/>
    <property type="match status" value="1"/>
</dbReference>
<sequence>MDQDPHLEAFCGFFNNLDKSCTEELYRFYTSDVVFIDPLHRIEGTEALERYFASLYENVTACRFRFHERQRLGDTAFATWTLHLTHPRLAKGREIQVEGCSRLRFAADGSGKVACHRDYFDVGALLYERLPLLGGVIRQLKRRFG</sequence>
<dbReference type="Proteomes" id="UP000814385">
    <property type="component" value="Unassembled WGS sequence"/>
</dbReference>
<comment type="caution">
    <text evidence="2">The sequence shown here is derived from an EMBL/GenBank/DDBJ whole genome shotgun (WGS) entry which is preliminary data.</text>
</comment>